<dbReference type="Pfam" id="PF00069">
    <property type="entry name" value="Pkinase"/>
    <property type="match status" value="1"/>
</dbReference>
<evidence type="ECO:0000313" key="11">
    <source>
        <dbReference type="EMBL" id="MFI7442056.1"/>
    </source>
</evidence>
<feature type="region of interest" description="Disordered" evidence="8">
    <location>
        <begin position="462"/>
        <end position="533"/>
    </location>
</feature>
<gene>
    <name evidence="11" type="ORF">ACIBP5_19010</name>
</gene>
<evidence type="ECO:0000256" key="2">
    <source>
        <dbReference type="ARBA" id="ARBA00022527"/>
    </source>
</evidence>
<dbReference type="SUPFAM" id="SSF56112">
    <property type="entry name" value="Protein kinase-like (PK-like)"/>
    <property type="match status" value="1"/>
</dbReference>
<name>A0ABW8A5K0_9ACTN</name>
<evidence type="ECO:0000259" key="10">
    <source>
        <dbReference type="PROSITE" id="PS50011"/>
    </source>
</evidence>
<dbReference type="CDD" id="cd14014">
    <property type="entry name" value="STKc_PknB_like"/>
    <property type="match status" value="1"/>
</dbReference>
<dbReference type="EMBL" id="JBITMB010000004">
    <property type="protein sequence ID" value="MFI7442056.1"/>
    <property type="molecule type" value="Genomic_DNA"/>
</dbReference>
<dbReference type="Gene3D" id="1.10.510.10">
    <property type="entry name" value="Transferase(Phosphotransferase) domain 1"/>
    <property type="match status" value="1"/>
</dbReference>
<evidence type="ECO:0000256" key="5">
    <source>
        <dbReference type="ARBA" id="ARBA00022777"/>
    </source>
</evidence>
<feature type="compositionally biased region" description="Low complexity" evidence="8">
    <location>
        <begin position="331"/>
        <end position="345"/>
    </location>
</feature>
<feature type="domain" description="Protein kinase" evidence="10">
    <location>
        <begin position="15"/>
        <end position="271"/>
    </location>
</feature>
<sequence length="677" mass="72889">MSDRKRDGRRIAGRYQLLEPIGKGGMGIVWRAHDELLDRTVAVKEVRYAAALGDEVQMLNRRTMREARAAARFEHPNVIVVHDVIEEDDRPWIVMQLVQSRSLGAVIKQDGPLKPKRVAEIGLAVLDALHRAHESGVLHRDVKPENVLLADDGRVVLTDFGIATLETETQLTVTGLAGTPAFIAPERLKGLPARRESDLWSLGATLYTAVEGRSPHERGMALATMHAVLTDPPDPAPHAGPLAEVIDLLLAKEPVQRPSYEETERLLREAIAASTARQVSRQSPRATAVMPAQRPASGPPPVDDDTPTDPDLAAPGAAGAPAPHPGPKPVRPAAKPSRPISARPPAARPAPARPDTAHADSLRSDAPRSGSARPESPRPESGRAAPPRPPASASEQADPWAAEPARELPETGARLAPATADPADPIPPTAYSSRSDLRGRPWPVVAAAGAVVLVAAIGGYLGLNSAPDERPRSARTGVVATPTTSASESASDPGSEPSDGATDSPKAEPTTSPTEAPSPSPSPSETEDPLPEGWKMYKDKEMGFSVGLPKGWDVHTRDSNRVTFRGPGAGPKSYLLIEEAPNPGPDPYQDWIKQEPILKHNFGGYEKLSIKKVDYQKAAADWDFTWNANSGPSRVRNRGFVTENGRGYAIYWHTLNSRWKKDLHFFEGFCATFKPRK</sequence>
<feature type="compositionally biased region" description="Low complexity" evidence="8">
    <location>
        <begin position="480"/>
        <end position="491"/>
    </location>
</feature>
<comment type="caution">
    <text evidence="11">The sequence shown here is derived from an EMBL/GenBank/DDBJ whole genome shotgun (WGS) entry which is preliminary data.</text>
</comment>
<keyword evidence="6 7" id="KW-0067">ATP-binding</keyword>
<dbReference type="SMART" id="SM00220">
    <property type="entry name" value="S_TKc"/>
    <property type="match status" value="1"/>
</dbReference>
<dbReference type="RefSeq" id="WP_397022016.1">
    <property type="nucleotide sequence ID" value="NZ_JBITMB010000004.1"/>
</dbReference>
<keyword evidence="3 11" id="KW-0808">Transferase</keyword>
<dbReference type="PANTHER" id="PTHR43289">
    <property type="entry name" value="MITOGEN-ACTIVATED PROTEIN KINASE KINASE KINASE 20-RELATED"/>
    <property type="match status" value="1"/>
</dbReference>
<evidence type="ECO:0000256" key="3">
    <source>
        <dbReference type="ARBA" id="ARBA00022679"/>
    </source>
</evidence>
<keyword evidence="4 7" id="KW-0547">Nucleotide-binding</keyword>
<evidence type="ECO:0000256" key="6">
    <source>
        <dbReference type="ARBA" id="ARBA00022840"/>
    </source>
</evidence>
<dbReference type="InterPro" id="IPR008271">
    <property type="entry name" value="Ser/Thr_kinase_AS"/>
</dbReference>
<feature type="binding site" evidence="7">
    <location>
        <position position="44"/>
    </location>
    <ligand>
        <name>ATP</name>
        <dbReference type="ChEBI" id="CHEBI:30616"/>
    </ligand>
</feature>
<accession>A0ABW8A5K0</accession>
<reference evidence="11 12" key="1">
    <citation type="submission" date="2024-10" db="EMBL/GenBank/DDBJ databases">
        <title>The Natural Products Discovery Center: Release of the First 8490 Sequenced Strains for Exploring Actinobacteria Biosynthetic Diversity.</title>
        <authorList>
            <person name="Kalkreuter E."/>
            <person name="Kautsar S.A."/>
            <person name="Yang D."/>
            <person name="Bader C.D."/>
            <person name="Teijaro C.N."/>
            <person name="Fluegel L."/>
            <person name="Davis C.M."/>
            <person name="Simpson J.R."/>
            <person name="Lauterbach L."/>
            <person name="Steele A.D."/>
            <person name="Gui C."/>
            <person name="Meng S."/>
            <person name="Li G."/>
            <person name="Viehrig K."/>
            <person name="Ye F."/>
            <person name="Su P."/>
            <person name="Kiefer A.F."/>
            <person name="Nichols A."/>
            <person name="Cepeda A.J."/>
            <person name="Yan W."/>
            <person name="Fan B."/>
            <person name="Jiang Y."/>
            <person name="Adhikari A."/>
            <person name="Zheng C.-J."/>
            <person name="Schuster L."/>
            <person name="Cowan T.M."/>
            <person name="Smanski M.J."/>
            <person name="Chevrette M.G."/>
            <person name="De Carvalho L.P.S."/>
            <person name="Shen B."/>
        </authorList>
    </citation>
    <scope>NUCLEOTIDE SEQUENCE [LARGE SCALE GENOMIC DNA]</scope>
    <source>
        <strain evidence="11 12">NPDC049503</strain>
    </source>
</reference>
<feature type="transmembrane region" description="Helical" evidence="9">
    <location>
        <begin position="442"/>
        <end position="463"/>
    </location>
</feature>
<evidence type="ECO:0000256" key="4">
    <source>
        <dbReference type="ARBA" id="ARBA00022741"/>
    </source>
</evidence>
<evidence type="ECO:0000256" key="8">
    <source>
        <dbReference type="SAM" id="MobiDB-lite"/>
    </source>
</evidence>
<dbReference type="InterPro" id="IPR017441">
    <property type="entry name" value="Protein_kinase_ATP_BS"/>
</dbReference>
<dbReference type="EC" id="2.7.11.1" evidence="1"/>
<dbReference type="PROSITE" id="PS00108">
    <property type="entry name" value="PROTEIN_KINASE_ST"/>
    <property type="match status" value="1"/>
</dbReference>
<dbReference type="PANTHER" id="PTHR43289:SF6">
    <property type="entry name" value="SERINE_THREONINE-PROTEIN KINASE NEKL-3"/>
    <property type="match status" value="1"/>
</dbReference>
<dbReference type="Proteomes" id="UP001612928">
    <property type="component" value="Unassembled WGS sequence"/>
</dbReference>
<keyword evidence="9" id="KW-0472">Membrane</keyword>
<dbReference type="InterPro" id="IPR000719">
    <property type="entry name" value="Prot_kinase_dom"/>
</dbReference>
<proteinExistence type="predicted"/>
<evidence type="ECO:0000313" key="12">
    <source>
        <dbReference type="Proteomes" id="UP001612928"/>
    </source>
</evidence>
<dbReference type="GO" id="GO:0004674">
    <property type="term" value="F:protein serine/threonine kinase activity"/>
    <property type="evidence" value="ECO:0007669"/>
    <property type="project" value="UniProtKB-EC"/>
</dbReference>
<evidence type="ECO:0000256" key="7">
    <source>
        <dbReference type="PROSITE-ProRule" id="PRU10141"/>
    </source>
</evidence>
<evidence type="ECO:0000256" key="1">
    <source>
        <dbReference type="ARBA" id="ARBA00012513"/>
    </source>
</evidence>
<keyword evidence="2" id="KW-0723">Serine/threonine-protein kinase</keyword>
<dbReference type="Gene3D" id="3.30.200.20">
    <property type="entry name" value="Phosphorylase Kinase, domain 1"/>
    <property type="match status" value="1"/>
</dbReference>
<keyword evidence="12" id="KW-1185">Reference proteome</keyword>
<keyword evidence="9" id="KW-1133">Transmembrane helix</keyword>
<feature type="compositionally biased region" description="Low complexity" evidence="8">
    <location>
        <begin position="309"/>
        <end position="321"/>
    </location>
</feature>
<evidence type="ECO:0000256" key="9">
    <source>
        <dbReference type="SAM" id="Phobius"/>
    </source>
</evidence>
<keyword evidence="5 11" id="KW-0418">Kinase</keyword>
<feature type="compositionally biased region" description="Basic and acidic residues" evidence="8">
    <location>
        <begin position="355"/>
        <end position="366"/>
    </location>
</feature>
<organism evidence="11 12">
    <name type="scientific">Nonomuraea indica</name>
    <dbReference type="NCBI Taxonomy" id="1581193"/>
    <lineage>
        <taxon>Bacteria</taxon>
        <taxon>Bacillati</taxon>
        <taxon>Actinomycetota</taxon>
        <taxon>Actinomycetes</taxon>
        <taxon>Streptosporangiales</taxon>
        <taxon>Streptosporangiaceae</taxon>
        <taxon>Nonomuraea</taxon>
    </lineage>
</organism>
<keyword evidence="9" id="KW-0812">Transmembrane</keyword>
<feature type="compositionally biased region" description="Polar residues" evidence="8">
    <location>
        <begin position="275"/>
        <end position="285"/>
    </location>
</feature>
<dbReference type="PROSITE" id="PS00107">
    <property type="entry name" value="PROTEIN_KINASE_ATP"/>
    <property type="match status" value="1"/>
</dbReference>
<protein>
    <recommendedName>
        <fullName evidence="1">non-specific serine/threonine protein kinase</fullName>
        <ecNumber evidence="1">2.7.11.1</ecNumber>
    </recommendedName>
</protein>
<dbReference type="PROSITE" id="PS50011">
    <property type="entry name" value="PROTEIN_KINASE_DOM"/>
    <property type="match status" value="1"/>
</dbReference>
<dbReference type="InterPro" id="IPR011009">
    <property type="entry name" value="Kinase-like_dom_sf"/>
</dbReference>
<feature type="region of interest" description="Disordered" evidence="8">
    <location>
        <begin position="274"/>
        <end position="438"/>
    </location>
</feature>